<dbReference type="SUPFAM" id="SSF55205">
    <property type="entry name" value="EPT/RTPC-like"/>
    <property type="match status" value="1"/>
</dbReference>
<comment type="caution">
    <text evidence="9">The sequence shown here is derived from an EMBL/GenBank/DDBJ whole genome shotgun (WGS) entry which is preliminary data.</text>
</comment>
<dbReference type="Gene3D" id="3.65.10.10">
    <property type="entry name" value="Enolpyruvate transferase domain"/>
    <property type="match status" value="3"/>
</dbReference>
<dbReference type="PROSITE" id="PS00885">
    <property type="entry name" value="EPSP_SYNTHASE_2"/>
    <property type="match status" value="1"/>
</dbReference>
<protein>
    <recommendedName>
        <fullName evidence="3">3-phosphoshikimate 1-carboxyvinyltransferase</fullName>
        <ecNumber evidence="3">2.5.1.19</ecNumber>
    </recommendedName>
</protein>
<dbReference type="Pfam" id="PF00275">
    <property type="entry name" value="EPSP_synthase"/>
    <property type="match status" value="2"/>
</dbReference>
<comment type="catalytic activity">
    <reaction evidence="7">
        <text>3-phosphoshikimate + phosphoenolpyruvate = 5-O-(1-carboxyvinyl)-3-phosphoshikimate + phosphate</text>
        <dbReference type="Rhea" id="RHEA:21256"/>
        <dbReference type="ChEBI" id="CHEBI:43474"/>
        <dbReference type="ChEBI" id="CHEBI:57701"/>
        <dbReference type="ChEBI" id="CHEBI:58702"/>
        <dbReference type="ChEBI" id="CHEBI:145989"/>
        <dbReference type="EC" id="2.5.1.19"/>
    </reaction>
    <physiologicalReaction direction="left-to-right" evidence="7">
        <dbReference type="Rhea" id="RHEA:21257"/>
    </physiologicalReaction>
</comment>
<evidence type="ECO:0000313" key="9">
    <source>
        <dbReference type="EMBL" id="KAA6319313.1"/>
    </source>
</evidence>
<dbReference type="PANTHER" id="PTHR21090:SF5">
    <property type="entry name" value="PENTAFUNCTIONAL AROM POLYPEPTIDE"/>
    <property type="match status" value="1"/>
</dbReference>
<organism evidence="9">
    <name type="scientific">termite gut metagenome</name>
    <dbReference type="NCBI Taxonomy" id="433724"/>
    <lineage>
        <taxon>unclassified sequences</taxon>
        <taxon>metagenomes</taxon>
        <taxon>organismal metagenomes</taxon>
    </lineage>
</organism>
<dbReference type="GO" id="GO:0009073">
    <property type="term" value="P:aromatic amino acid family biosynthetic process"/>
    <property type="evidence" value="ECO:0007669"/>
    <property type="project" value="UniProtKB-KW"/>
</dbReference>
<dbReference type="PIRSF" id="PIRSF000505">
    <property type="entry name" value="EPSPS"/>
    <property type="match status" value="1"/>
</dbReference>
<dbReference type="CDD" id="cd01556">
    <property type="entry name" value="EPSP_synthase"/>
    <property type="match status" value="1"/>
</dbReference>
<evidence type="ECO:0000256" key="6">
    <source>
        <dbReference type="ARBA" id="ARBA00023141"/>
    </source>
</evidence>
<proteinExistence type="inferred from homology"/>
<reference evidence="9" key="1">
    <citation type="submission" date="2019-03" db="EMBL/GenBank/DDBJ databases">
        <title>Single cell metagenomics reveals metabolic interactions within the superorganism composed of flagellate Streblomastix strix and complex community of Bacteroidetes bacteria on its surface.</title>
        <authorList>
            <person name="Treitli S.C."/>
            <person name="Kolisko M."/>
            <person name="Husnik F."/>
            <person name="Keeling P."/>
            <person name="Hampl V."/>
        </authorList>
    </citation>
    <scope>NUCLEOTIDE SEQUENCE</scope>
    <source>
        <strain evidence="9">STM</strain>
    </source>
</reference>
<dbReference type="InterPro" id="IPR013792">
    <property type="entry name" value="RNA3'P_cycl/enolpyr_Trfase_a/b"/>
</dbReference>
<dbReference type="PANTHER" id="PTHR21090">
    <property type="entry name" value="AROM/DEHYDROQUINATE SYNTHASE"/>
    <property type="match status" value="1"/>
</dbReference>
<dbReference type="GO" id="GO:0008652">
    <property type="term" value="P:amino acid biosynthetic process"/>
    <property type="evidence" value="ECO:0007669"/>
    <property type="project" value="UniProtKB-KW"/>
</dbReference>
<evidence type="ECO:0000256" key="1">
    <source>
        <dbReference type="ARBA" id="ARBA00004811"/>
    </source>
</evidence>
<dbReference type="InterPro" id="IPR001986">
    <property type="entry name" value="Enolpyruvate_Tfrase_dom"/>
</dbReference>
<evidence type="ECO:0000256" key="2">
    <source>
        <dbReference type="ARBA" id="ARBA00009948"/>
    </source>
</evidence>
<dbReference type="EC" id="2.5.1.19" evidence="3"/>
<gene>
    <name evidence="9" type="ORF">EZS27_030777</name>
</gene>
<dbReference type="HAMAP" id="MF_00210">
    <property type="entry name" value="EPSP_synth"/>
    <property type="match status" value="1"/>
</dbReference>
<evidence type="ECO:0000256" key="5">
    <source>
        <dbReference type="ARBA" id="ARBA00022679"/>
    </source>
</evidence>
<dbReference type="UniPathway" id="UPA00053">
    <property type="reaction ID" value="UER00089"/>
</dbReference>
<sequence length="409" mass="45903">MHYFLSFPPQIKTIIRLPSSKSISNRVLIINALAKGEYIPQNLSDSDDTRVMIEALNGETEVIDIKAAGTAMRFLTAYLSVTPAGARIITGTERMQQRPIRLLVNALRELGAQIEYIRNKGFPPLCITGRELTGKEICLQGDVSSQYISALLLIAPVLKNGLRLHLTGEIISRPFIRLTLQLMKEFGIEISEDSPADISIKPQSYQSVPFTVESDWSAASYWYQMVGLSDVAEVELLGLFRNSYQGDSRGMEIFARLGVETVFTHQGVVLRKTSASIERLEENFMDIPDLVQTFAVTCAMLNIPFCFTGLQSLKIKETDRITALILELGKLGYLLQEKNKNLLIWNGERKEFSPSPVITTYEDHRMAMAFAPAAIRYPDMRIADPHVVTKSYPCYWDDLKKAGVIILND</sequence>
<evidence type="ECO:0000256" key="4">
    <source>
        <dbReference type="ARBA" id="ARBA00022605"/>
    </source>
</evidence>
<keyword evidence="5 9" id="KW-0808">Transferase</keyword>
<comment type="similarity">
    <text evidence="2">Belongs to the EPSP synthase family.</text>
</comment>
<accession>A0A5J4QFF2</accession>
<dbReference type="InterPro" id="IPR006264">
    <property type="entry name" value="EPSP_synthase"/>
</dbReference>
<evidence type="ECO:0000259" key="8">
    <source>
        <dbReference type="Pfam" id="PF00275"/>
    </source>
</evidence>
<comment type="pathway">
    <text evidence="1">Metabolic intermediate biosynthesis; chorismate biosynthesis; chorismate from D-erythrose 4-phosphate and phosphoenolpyruvate: step 6/7.</text>
</comment>
<feature type="domain" description="Enolpyruvate transferase" evidence="8">
    <location>
        <begin position="59"/>
        <end position="399"/>
    </location>
</feature>
<dbReference type="AlphaFoldDB" id="A0A5J4QFF2"/>
<dbReference type="EMBL" id="SNRY01003920">
    <property type="protein sequence ID" value="KAA6319313.1"/>
    <property type="molecule type" value="Genomic_DNA"/>
</dbReference>
<name>A0A5J4QFF2_9ZZZZ</name>
<dbReference type="InterPro" id="IPR036968">
    <property type="entry name" value="Enolpyruvate_Tfrase_sf"/>
</dbReference>
<keyword evidence="6" id="KW-0057">Aromatic amino acid biosynthesis</keyword>
<dbReference type="InterPro" id="IPR023193">
    <property type="entry name" value="EPSP_synthase_CS"/>
</dbReference>
<evidence type="ECO:0000256" key="3">
    <source>
        <dbReference type="ARBA" id="ARBA00012450"/>
    </source>
</evidence>
<evidence type="ECO:0000256" key="7">
    <source>
        <dbReference type="ARBA" id="ARBA00044633"/>
    </source>
</evidence>
<keyword evidence="4" id="KW-0028">Amino-acid biosynthesis</keyword>
<dbReference type="GO" id="GO:0003866">
    <property type="term" value="F:3-phosphoshikimate 1-carboxyvinyltransferase activity"/>
    <property type="evidence" value="ECO:0007669"/>
    <property type="project" value="UniProtKB-EC"/>
</dbReference>
<feature type="domain" description="Enolpyruvate transferase" evidence="8">
    <location>
        <begin position="10"/>
        <end position="57"/>
    </location>
</feature>
<dbReference type="GO" id="GO:0009423">
    <property type="term" value="P:chorismate biosynthetic process"/>
    <property type="evidence" value="ECO:0007669"/>
    <property type="project" value="UniProtKB-UniPathway"/>
</dbReference>